<dbReference type="EC" id="2.3.1.31" evidence="3"/>
<reference evidence="3 4" key="1">
    <citation type="submission" date="2020-08" db="EMBL/GenBank/DDBJ databases">
        <title>Genomic Encyclopedia of Type Strains, Phase IV (KMG-IV): sequencing the most valuable type-strain genomes for metagenomic binning, comparative biology and taxonomic classification.</title>
        <authorList>
            <person name="Goeker M."/>
        </authorList>
    </citation>
    <scope>NUCLEOTIDE SEQUENCE [LARGE SCALE GENOMIC DNA]</scope>
    <source>
        <strain evidence="3 4">DSM 25897</strain>
    </source>
</reference>
<dbReference type="InterPro" id="IPR029058">
    <property type="entry name" value="AB_hydrolase_fold"/>
</dbReference>
<keyword evidence="4" id="KW-1185">Reference proteome</keyword>
<dbReference type="NCBIfam" id="NF006449">
    <property type="entry name" value="PRK08775.1"/>
    <property type="match status" value="1"/>
</dbReference>
<dbReference type="AlphaFoldDB" id="A0A7W7XXI9"/>
<dbReference type="Pfam" id="PF00561">
    <property type="entry name" value="Abhydrolase_1"/>
    <property type="match status" value="1"/>
</dbReference>
<gene>
    <name evidence="3" type="ORF">HNQ58_000052</name>
</gene>
<keyword evidence="3" id="KW-0012">Acyltransferase</keyword>
<evidence type="ECO:0000259" key="2">
    <source>
        <dbReference type="Pfam" id="PF00561"/>
    </source>
</evidence>
<comment type="caution">
    <text evidence="3">The sequence shown here is derived from an EMBL/GenBank/DDBJ whole genome shotgun (WGS) entry which is preliminary data.</text>
</comment>
<dbReference type="RefSeq" id="WP_183946778.1">
    <property type="nucleotide sequence ID" value="NZ_JACHHX010000001.1"/>
</dbReference>
<dbReference type="InterPro" id="IPR008220">
    <property type="entry name" value="HAT_MetX-like"/>
</dbReference>
<evidence type="ECO:0000256" key="1">
    <source>
        <dbReference type="ARBA" id="ARBA00022679"/>
    </source>
</evidence>
<dbReference type="GO" id="GO:0004414">
    <property type="term" value="F:homoserine O-acetyltransferase activity"/>
    <property type="evidence" value="ECO:0007669"/>
    <property type="project" value="UniProtKB-EC"/>
</dbReference>
<name>A0A7W7XXI9_9GAMM</name>
<evidence type="ECO:0000313" key="4">
    <source>
        <dbReference type="Proteomes" id="UP000519004"/>
    </source>
</evidence>
<proteinExistence type="predicted"/>
<dbReference type="PANTHER" id="PTHR32268:SF11">
    <property type="entry name" value="HOMOSERINE O-ACETYLTRANSFERASE"/>
    <property type="match status" value="1"/>
</dbReference>
<protein>
    <submittedName>
        <fullName evidence="3">Homoserine O-acetyltransferase</fullName>
        <ecNumber evidence="3">2.3.1.31</ecNumber>
    </submittedName>
</protein>
<dbReference type="EMBL" id="JACHHX010000001">
    <property type="protein sequence ID" value="MBB5014181.1"/>
    <property type="molecule type" value="Genomic_DNA"/>
</dbReference>
<dbReference type="InterPro" id="IPR000073">
    <property type="entry name" value="AB_hydrolase_1"/>
</dbReference>
<feature type="domain" description="AB hydrolase-1" evidence="2">
    <location>
        <begin position="106"/>
        <end position="314"/>
    </location>
</feature>
<keyword evidence="1 3" id="KW-0808">Transferase</keyword>
<evidence type="ECO:0000313" key="3">
    <source>
        <dbReference type="EMBL" id="MBB5014181.1"/>
    </source>
</evidence>
<dbReference type="SUPFAM" id="SSF53474">
    <property type="entry name" value="alpha/beta-Hydrolases"/>
    <property type="match status" value="1"/>
</dbReference>
<organism evidence="3 4">
    <name type="scientific">Rehaibacterium terrae</name>
    <dbReference type="NCBI Taxonomy" id="1341696"/>
    <lineage>
        <taxon>Bacteria</taxon>
        <taxon>Pseudomonadati</taxon>
        <taxon>Pseudomonadota</taxon>
        <taxon>Gammaproteobacteria</taxon>
        <taxon>Lysobacterales</taxon>
        <taxon>Lysobacteraceae</taxon>
        <taxon>Rehaibacterium</taxon>
    </lineage>
</organism>
<sequence>MTPIPPADRDSEPFRLPALEPPYRGVLTLRLRPRRGGPEALLRLRYSLQGDVTRPWRAVLGGISAGETPGGTDGWWRVQVGAGLAIDPADGAVLGLEYIGAPPAGWHGVDSADQADALAAALDALGADTVAAVIGASYGGCVALAFAARHPRRAARVLAISAADRPAPMSSALRALQRALLRDGLARGEGQAATALARALAITTYRSEREFAERFDGEPVWRDGRWRWPVEDYLDAQGQAFAARFDATRYLALSESLDLHRVDPAALDGARLHLLAVAEDRLVPAEDVRALAARCGADFSLIHSRYGHDAFLKEEAAIADWLRARLAAPERMRGRALPA</sequence>
<dbReference type="PANTHER" id="PTHR32268">
    <property type="entry name" value="HOMOSERINE O-ACETYLTRANSFERASE"/>
    <property type="match status" value="1"/>
</dbReference>
<accession>A0A7W7XXI9</accession>
<dbReference type="GO" id="GO:0009092">
    <property type="term" value="P:homoserine metabolic process"/>
    <property type="evidence" value="ECO:0007669"/>
    <property type="project" value="TreeGrafter"/>
</dbReference>
<dbReference type="Gene3D" id="3.40.50.1820">
    <property type="entry name" value="alpha/beta hydrolase"/>
    <property type="match status" value="1"/>
</dbReference>
<dbReference type="GO" id="GO:0009086">
    <property type="term" value="P:methionine biosynthetic process"/>
    <property type="evidence" value="ECO:0007669"/>
    <property type="project" value="TreeGrafter"/>
</dbReference>
<dbReference type="Proteomes" id="UP000519004">
    <property type="component" value="Unassembled WGS sequence"/>
</dbReference>